<comment type="caution">
    <text evidence="2">The sequence shown here is derived from an EMBL/GenBank/DDBJ whole genome shotgun (WGS) entry which is preliminary data.</text>
</comment>
<dbReference type="EMBL" id="JAHWQX010000001">
    <property type="protein sequence ID" value="MBW3096331.1"/>
    <property type="molecule type" value="Genomic_DNA"/>
</dbReference>
<keyword evidence="3" id="KW-1185">Reference proteome</keyword>
<protein>
    <submittedName>
        <fullName evidence="2">Outer membrane beta-barrel protein</fullName>
    </submittedName>
</protein>
<feature type="region of interest" description="Disordered" evidence="1">
    <location>
        <begin position="1"/>
        <end position="82"/>
    </location>
</feature>
<dbReference type="Proteomes" id="UP001430804">
    <property type="component" value="Unassembled WGS sequence"/>
</dbReference>
<accession>A0ABS6WK57</accession>
<evidence type="ECO:0000313" key="3">
    <source>
        <dbReference type="Proteomes" id="UP001430804"/>
    </source>
</evidence>
<evidence type="ECO:0000313" key="2">
    <source>
        <dbReference type="EMBL" id="MBW3096331.1"/>
    </source>
</evidence>
<proteinExistence type="predicted"/>
<organism evidence="2 3">
    <name type="scientific">Pseudohoeflea coraliihabitans</name>
    <dbReference type="NCBI Taxonomy" id="2860393"/>
    <lineage>
        <taxon>Bacteria</taxon>
        <taxon>Pseudomonadati</taxon>
        <taxon>Pseudomonadota</taxon>
        <taxon>Alphaproteobacteria</taxon>
        <taxon>Hyphomicrobiales</taxon>
        <taxon>Rhizobiaceae</taxon>
        <taxon>Pseudohoeflea</taxon>
    </lineage>
</organism>
<dbReference type="InterPro" id="IPR018759">
    <property type="entry name" value="BBP2_2"/>
</dbReference>
<reference evidence="2" key="1">
    <citation type="submission" date="2021-07" db="EMBL/GenBank/DDBJ databases">
        <title>Pseudohoeflea marina sp. nov. a polyhydroxyalcanoate-producing bacterium.</title>
        <authorList>
            <person name="Zheng W."/>
            <person name="Yu S."/>
            <person name="Huang Y."/>
        </authorList>
    </citation>
    <scope>NUCLEOTIDE SEQUENCE</scope>
    <source>
        <strain evidence="2">DP4N28-3</strain>
    </source>
</reference>
<name>A0ABS6WK57_9HYPH</name>
<dbReference type="RefSeq" id="WP_219158459.1">
    <property type="nucleotide sequence ID" value="NZ_JAHWQX010000001.1"/>
</dbReference>
<gene>
    <name evidence="2" type="ORF">KY465_03450</name>
</gene>
<sequence>MRETSADAFPALPAGSPDSFGDPSEDGDLIPSYADLTAPDTADPLTAGASDADGADDDQEGRVGSVDAETADDDAYGRINTPVPTVDGLRGVTADDTPTGIRIGTMILRPTLTQKLVHETDNYGTSSDRRTFSETTLEASLESDWARHKLTVTGEGSYQKNISGTGQEDPDVAIDAVLDLDISELTSAQLSAGYDFSREDRTDPGAVAGATAQAGVHRLSTSAALSRDIGKLRGTGRLDLDRTLYGDAELASGSVISGDDRDNLDYGFTARLGYALSPSLIPFLEAAISRTDFDQEVDSVGHQRSATTYELRAGAEMPVGEKISGEFSLGYLWRDIDDAALASISGLAVDATLTWSPQRGTQLATTLSTTIESSTAAGESGSVAYQLQSQLSRELRHNLDASLTGSALYRDYTGLTPPAPELELGVSGELDWSVNRWLSLIAEAGYEKTTQDGVPDSDSAFLGLGLRLRR</sequence>
<dbReference type="Pfam" id="PF10082">
    <property type="entry name" value="BBP2_2"/>
    <property type="match status" value="1"/>
</dbReference>
<evidence type="ECO:0000256" key="1">
    <source>
        <dbReference type="SAM" id="MobiDB-lite"/>
    </source>
</evidence>